<keyword evidence="2" id="KW-1185">Reference proteome</keyword>
<organism evidence="1 2">
    <name type="scientific">Ixodes persulcatus</name>
    <name type="common">Taiga tick</name>
    <dbReference type="NCBI Taxonomy" id="34615"/>
    <lineage>
        <taxon>Eukaryota</taxon>
        <taxon>Metazoa</taxon>
        <taxon>Ecdysozoa</taxon>
        <taxon>Arthropoda</taxon>
        <taxon>Chelicerata</taxon>
        <taxon>Arachnida</taxon>
        <taxon>Acari</taxon>
        <taxon>Parasitiformes</taxon>
        <taxon>Ixodida</taxon>
        <taxon>Ixodoidea</taxon>
        <taxon>Ixodidae</taxon>
        <taxon>Ixodinae</taxon>
        <taxon>Ixodes</taxon>
    </lineage>
</organism>
<protein>
    <submittedName>
        <fullName evidence="1">Uncharacterized protein</fullName>
    </submittedName>
</protein>
<dbReference type="Proteomes" id="UP000805193">
    <property type="component" value="Unassembled WGS sequence"/>
</dbReference>
<accession>A0AC60QTZ3</accession>
<name>A0AC60QTZ3_IXOPE</name>
<proteinExistence type="predicted"/>
<comment type="caution">
    <text evidence="1">The sequence shown here is derived from an EMBL/GenBank/DDBJ whole genome shotgun (WGS) entry which is preliminary data.</text>
</comment>
<sequence length="110" mass="12253">MAIRRKKPGAPPRLPDAKSHRAGSRARRSPAVRQPQEQARKEPPGAPAGHPETEEAPPADSGSSESPQETRLQNRLRNNWSKLVTDKMTVMAFARSLKGHRCPAVFYYRS</sequence>
<gene>
    <name evidence="1" type="ORF">HPB47_016161</name>
</gene>
<evidence type="ECO:0000313" key="2">
    <source>
        <dbReference type="Proteomes" id="UP000805193"/>
    </source>
</evidence>
<dbReference type="EMBL" id="JABSTQ010004846">
    <property type="protein sequence ID" value="KAG0440826.1"/>
    <property type="molecule type" value="Genomic_DNA"/>
</dbReference>
<evidence type="ECO:0000313" key="1">
    <source>
        <dbReference type="EMBL" id="KAG0440826.1"/>
    </source>
</evidence>
<reference evidence="1 2" key="1">
    <citation type="journal article" date="2020" name="Cell">
        <title>Large-Scale Comparative Analyses of Tick Genomes Elucidate Their Genetic Diversity and Vector Capacities.</title>
        <authorList>
            <consortium name="Tick Genome and Microbiome Consortium (TIGMIC)"/>
            <person name="Jia N."/>
            <person name="Wang J."/>
            <person name="Shi W."/>
            <person name="Du L."/>
            <person name="Sun Y."/>
            <person name="Zhan W."/>
            <person name="Jiang J.F."/>
            <person name="Wang Q."/>
            <person name="Zhang B."/>
            <person name="Ji P."/>
            <person name="Bell-Sakyi L."/>
            <person name="Cui X.M."/>
            <person name="Yuan T.T."/>
            <person name="Jiang B.G."/>
            <person name="Yang W.F."/>
            <person name="Lam T.T."/>
            <person name="Chang Q.C."/>
            <person name="Ding S.J."/>
            <person name="Wang X.J."/>
            <person name="Zhu J.G."/>
            <person name="Ruan X.D."/>
            <person name="Zhao L."/>
            <person name="Wei J.T."/>
            <person name="Ye R.Z."/>
            <person name="Que T.C."/>
            <person name="Du C.H."/>
            <person name="Zhou Y.H."/>
            <person name="Cheng J.X."/>
            <person name="Dai P.F."/>
            <person name="Guo W.B."/>
            <person name="Han X.H."/>
            <person name="Huang E.J."/>
            <person name="Li L.F."/>
            <person name="Wei W."/>
            <person name="Gao Y.C."/>
            <person name="Liu J.Z."/>
            <person name="Shao H.Z."/>
            <person name="Wang X."/>
            <person name="Wang C.C."/>
            <person name="Yang T.C."/>
            <person name="Huo Q.B."/>
            <person name="Li W."/>
            <person name="Chen H.Y."/>
            <person name="Chen S.E."/>
            <person name="Zhou L.G."/>
            <person name="Ni X.B."/>
            <person name="Tian J.H."/>
            <person name="Sheng Y."/>
            <person name="Liu T."/>
            <person name="Pan Y.S."/>
            <person name="Xia L.Y."/>
            <person name="Li J."/>
            <person name="Zhao F."/>
            <person name="Cao W.C."/>
        </authorList>
    </citation>
    <scope>NUCLEOTIDE SEQUENCE [LARGE SCALE GENOMIC DNA]</scope>
    <source>
        <strain evidence="1">Iper-2018</strain>
    </source>
</reference>